<accession>A0A932CM05</accession>
<evidence type="ECO:0000259" key="1">
    <source>
        <dbReference type="Pfam" id="PF14261"/>
    </source>
</evidence>
<dbReference type="InterPro" id="IPR025587">
    <property type="entry name" value="DUF4351"/>
</dbReference>
<name>A0A932CM05_UNCTE</name>
<dbReference type="AlphaFoldDB" id="A0A932CM05"/>
<feature type="domain" description="DUF4351" evidence="1">
    <location>
        <begin position="43"/>
        <end position="98"/>
    </location>
</feature>
<dbReference type="Proteomes" id="UP000769766">
    <property type="component" value="Unassembled WGS sequence"/>
</dbReference>
<dbReference type="Pfam" id="PF14261">
    <property type="entry name" value="DUF4351"/>
    <property type="match status" value="1"/>
</dbReference>
<dbReference type="EMBL" id="JACPRF010000058">
    <property type="protein sequence ID" value="MBI2875629.1"/>
    <property type="molecule type" value="Genomic_DNA"/>
</dbReference>
<evidence type="ECO:0000313" key="2">
    <source>
        <dbReference type="EMBL" id="MBI2875629.1"/>
    </source>
</evidence>
<proteinExistence type="predicted"/>
<organism evidence="2 3">
    <name type="scientific">Tectimicrobiota bacterium</name>
    <dbReference type="NCBI Taxonomy" id="2528274"/>
    <lineage>
        <taxon>Bacteria</taxon>
        <taxon>Pseudomonadati</taxon>
        <taxon>Nitrospinota/Tectimicrobiota group</taxon>
        <taxon>Candidatus Tectimicrobiota</taxon>
    </lineage>
</organism>
<sequence>MAHVVLEAVRERLRREEIEKMGKTIAESLIEEGKELGKELGLQQGILQAKQEDILRLLRAKFGPLPPAIEEQIEALRDVNRLDALLEKILTVRSLEEMGIA</sequence>
<evidence type="ECO:0000313" key="3">
    <source>
        <dbReference type="Proteomes" id="UP000769766"/>
    </source>
</evidence>
<comment type="caution">
    <text evidence="2">The sequence shown here is derived from an EMBL/GenBank/DDBJ whole genome shotgun (WGS) entry which is preliminary data.</text>
</comment>
<gene>
    <name evidence="2" type="ORF">HYY20_01965</name>
</gene>
<reference evidence="2" key="1">
    <citation type="submission" date="2020-07" db="EMBL/GenBank/DDBJ databases">
        <title>Huge and variable diversity of episymbiotic CPR bacteria and DPANN archaea in groundwater ecosystems.</title>
        <authorList>
            <person name="He C.Y."/>
            <person name="Keren R."/>
            <person name="Whittaker M."/>
            <person name="Farag I.F."/>
            <person name="Doudna J."/>
            <person name="Cate J.H.D."/>
            <person name="Banfield J.F."/>
        </authorList>
    </citation>
    <scope>NUCLEOTIDE SEQUENCE</scope>
    <source>
        <strain evidence="2">NC_groundwater_672_Ag_B-0.1um_62_36</strain>
    </source>
</reference>
<protein>
    <submittedName>
        <fullName evidence="2">DUF4351 domain-containing protein</fullName>
    </submittedName>
</protein>